<proteinExistence type="predicted"/>
<dbReference type="EMBL" id="JAAROV010000002">
    <property type="protein sequence ID" value="MBC1316587.1"/>
    <property type="molecule type" value="Genomic_DNA"/>
</dbReference>
<dbReference type="SUPFAM" id="SSF51126">
    <property type="entry name" value="Pectin lyase-like"/>
    <property type="match status" value="1"/>
</dbReference>
<protein>
    <submittedName>
        <fullName evidence="1">Cell wall metabolism sensor histidine kinase WalK</fullName>
    </submittedName>
</protein>
<dbReference type="InterPro" id="IPR011050">
    <property type="entry name" value="Pectin_lyase_fold/virulence"/>
</dbReference>
<keyword evidence="1" id="KW-0418">Kinase</keyword>
<dbReference type="AlphaFoldDB" id="A0A841XZG3"/>
<dbReference type="Gene3D" id="3.30.1910.20">
    <property type="entry name" value="asparaginyl-tRNA synthetase, N-terminal domain"/>
    <property type="match status" value="1"/>
</dbReference>
<dbReference type="RefSeq" id="WP_185382221.1">
    <property type="nucleotide sequence ID" value="NZ_JAAROV010000002.1"/>
</dbReference>
<evidence type="ECO:0000313" key="2">
    <source>
        <dbReference type="Proteomes" id="UP000543379"/>
    </source>
</evidence>
<reference evidence="1 2" key="1">
    <citation type="submission" date="2020-03" db="EMBL/GenBank/DDBJ databases">
        <title>Soil Listeria distribution.</title>
        <authorList>
            <person name="Liao J."/>
            <person name="Wiedmann M."/>
        </authorList>
    </citation>
    <scope>NUCLEOTIDE SEQUENCE [LARGE SCALE GENOMIC DNA]</scope>
    <source>
        <strain evidence="1 2">FSL L7-1816</strain>
    </source>
</reference>
<sequence length="340" mass="37116">MSILLDRWGNIIYDSSKIEQFNNNMDKIEKEFLGNTQDIYAANKRIDNLILNVSGNDITEVVDARVNANGTIYPTLKAKLDAFERTMAAYLADVNTEIGKVNDTAKKLEDQLKALYGATEANLEIYVDASKGNDTSGTGASDAPYKTINKAVQQIPRALNGSAVYIYLVPGIYNEDVYILNKQISAIYIQGTNTTNTIPKDKQTGVFVRHLNFRDCSGYLSVRGLNQIGADQLPDKAGTIMFTRCGYASVGFCRFDDAKAKTNSVPAVIIDSGIGGAHNCYFLNQYAAQLDQYMAYSNFAYTNEGTGNTYSVISDASIVQINPPNKVAGSTLVRNGGMLS</sequence>
<evidence type="ECO:0000313" key="1">
    <source>
        <dbReference type="EMBL" id="MBC1316587.1"/>
    </source>
</evidence>
<dbReference type="Proteomes" id="UP000543379">
    <property type="component" value="Unassembled WGS sequence"/>
</dbReference>
<comment type="caution">
    <text evidence="1">The sequence shown here is derived from an EMBL/GenBank/DDBJ whole genome shotgun (WGS) entry which is preliminary data.</text>
</comment>
<accession>A0A841XZG3</accession>
<organism evidence="1 2">
    <name type="scientific">Listeria booriae</name>
    <dbReference type="NCBI Taxonomy" id="1552123"/>
    <lineage>
        <taxon>Bacteria</taxon>
        <taxon>Bacillati</taxon>
        <taxon>Bacillota</taxon>
        <taxon>Bacilli</taxon>
        <taxon>Bacillales</taxon>
        <taxon>Listeriaceae</taxon>
        <taxon>Listeria</taxon>
    </lineage>
</organism>
<name>A0A841XZG3_9LIST</name>
<gene>
    <name evidence="1" type="ORF">HB811_07365</name>
</gene>
<dbReference type="GO" id="GO:0016301">
    <property type="term" value="F:kinase activity"/>
    <property type="evidence" value="ECO:0007669"/>
    <property type="project" value="UniProtKB-KW"/>
</dbReference>
<keyword evidence="1" id="KW-0808">Transferase</keyword>